<reference evidence="1 2" key="3">
    <citation type="journal article" date="2015" name="Genome Announc.">
        <title>Draft Genome Sequence of the Archiascomycetous Yeast Saitoella complicata.</title>
        <authorList>
            <person name="Yamauchi K."/>
            <person name="Kondo S."/>
            <person name="Hamamoto M."/>
            <person name="Takahashi Y."/>
            <person name="Ogura Y."/>
            <person name="Hayashi T."/>
            <person name="Nishida H."/>
        </authorList>
    </citation>
    <scope>NUCLEOTIDE SEQUENCE [LARGE SCALE GENOMIC DNA]</scope>
    <source>
        <strain evidence="1 2">NRRL Y-17804</strain>
    </source>
</reference>
<dbReference type="Proteomes" id="UP000033140">
    <property type="component" value="Unassembled WGS sequence"/>
</dbReference>
<sequence>MTKASTVVTLPCADIVRELTGVSPNKRFAIPFVETYGINFHGVLPSGATIARTVTRWSVSTGQEVVPARIKNPVADRTTIASVPNHDSSVQSLRVAKFEFQPDLWL</sequence>
<protein>
    <submittedName>
        <fullName evidence="1">Uncharacterized protein</fullName>
    </submittedName>
</protein>
<dbReference type="AlphaFoldDB" id="A0A0E9NK41"/>
<comment type="caution">
    <text evidence="1">The sequence shown here is derived from an EMBL/GenBank/DDBJ whole genome shotgun (WGS) entry which is preliminary data.</text>
</comment>
<proteinExistence type="predicted"/>
<gene>
    <name evidence="1" type="ORF">G7K_3912-t1</name>
</gene>
<dbReference type="EMBL" id="BACD03000026">
    <property type="protein sequence ID" value="GAO49770.1"/>
    <property type="molecule type" value="Genomic_DNA"/>
</dbReference>
<evidence type="ECO:0000313" key="2">
    <source>
        <dbReference type="Proteomes" id="UP000033140"/>
    </source>
</evidence>
<evidence type="ECO:0000313" key="1">
    <source>
        <dbReference type="EMBL" id="GAO49770.1"/>
    </source>
</evidence>
<keyword evidence="2" id="KW-1185">Reference proteome</keyword>
<accession>A0A0E9NK41</accession>
<reference evidence="1 2" key="2">
    <citation type="journal article" date="2014" name="J. Gen. Appl. Microbiol.">
        <title>The early diverging ascomycetous budding yeast Saitoella complicata has three histone deacetylases belonging to the Clr6, Hos2, and Rpd3 lineages.</title>
        <authorList>
            <person name="Nishida H."/>
            <person name="Matsumoto T."/>
            <person name="Kondo S."/>
            <person name="Hamamoto M."/>
            <person name="Yoshikawa H."/>
        </authorList>
    </citation>
    <scope>NUCLEOTIDE SEQUENCE [LARGE SCALE GENOMIC DNA]</scope>
    <source>
        <strain evidence="1 2">NRRL Y-17804</strain>
    </source>
</reference>
<reference evidence="1 2" key="1">
    <citation type="journal article" date="2011" name="J. Gen. Appl. Microbiol.">
        <title>Draft genome sequencing of the enigmatic yeast Saitoella complicata.</title>
        <authorList>
            <person name="Nishida H."/>
            <person name="Hamamoto M."/>
            <person name="Sugiyama J."/>
        </authorList>
    </citation>
    <scope>NUCLEOTIDE SEQUENCE [LARGE SCALE GENOMIC DNA]</scope>
    <source>
        <strain evidence="1 2">NRRL Y-17804</strain>
    </source>
</reference>
<organism evidence="1 2">
    <name type="scientific">Saitoella complicata (strain BCRC 22490 / CBS 7301 / JCM 7358 / NBRC 10748 / NRRL Y-17804)</name>
    <dbReference type="NCBI Taxonomy" id="698492"/>
    <lineage>
        <taxon>Eukaryota</taxon>
        <taxon>Fungi</taxon>
        <taxon>Dikarya</taxon>
        <taxon>Ascomycota</taxon>
        <taxon>Taphrinomycotina</taxon>
        <taxon>Taphrinomycotina incertae sedis</taxon>
        <taxon>Saitoella</taxon>
    </lineage>
</organism>
<name>A0A0E9NK41_SAICN</name>